<dbReference type="Proteomes" id="UP000238196">
    <property type="component" value="Unassembled WGS sequence"/>
</dbReference>
<dbReference type="InterPro" id="IPR014710">
    <property type="entry name" value="RmlC-like_jellyroll"/>
</dbReference>
<dbReference type="CDD" id="cd02209">
    <property type="entry name" value="cupin_XRE_C"/>
    <property type="match status" value="1"/>
</dbReference>
<reference evidence="5 6" key="1">
    <citation type="submission" date="2018-02" db="EMBL/GenBank/DDBJ databases">
        <title>novel marine gammaproteobacteria from coastal saline agro ecosystem.</title>
        <authorList>
            <person name="Krishnan R."/>
            <person name="Ramesh Kumar N."/>
        </authorList>
    </citation>
    <scope>NUCLEOTIDE SEQUENCE [LARGE SCALE GENOMIC DNA]</scope>
    <source>
        <strain evidence="5 6">228</strain>
    </source>
</reference>
<sequence>MSVNINIGQYLKTLRQQLGWSLDRCSSETGVSKAMLGQIERGESSPTMVTLWKIAAGCGVSLSSFLDVAQQVSGNETLIRTGNEAEFSEVEIGMYAHAVFPFDPRMGFELFHILLAPGCDHHSIAHAPGVVEHVIVLEGQMDVLVGEQWHPLGKGEAIRFAADQPHAYRNLHDEAAAIHNLIHYPPSAQQTTTLVWPG</sequence>
<keyword evidence="2" id="KW-0238">DNA-binding</keyword>
<dbReference type="OrthoDB" id="9792093at2"/>
<dbReference type="Gene3D" id="2.60.120.10">
    <property type="entry name" value="Jelly Rolls"/>
    <property type="match status" value="1"/>
</dbReference>
<dbReference type="InterPro" id="IPR011051">
    <property type="entry name" value="RmlC_Cupin_sf"/>
</dbReference>
<dbReference type="PANTHER" id="PTHR46797:SF23">
    <property type="entry name" value="HTH-TYPE TRANSCRIPTIONAL REGULATOR SUTR"/>
    <property type="match status" value="1"/>
</dbReference>
<dbReference type="GO" id="GO:0003677">
    <property type="term" value="F:DNA binding"/>
    <property type="evidence" value="ECO:0007669"/>
    <property type="project" value="UniProtKB-KW"/>
</dbReference>
<keyword evidence="1" id="KW-0805">Transcription regulation</keyword>
<name>A0A2S5KRI1_9PROT</name>
<dbReference type="Pfam" id="PF01381">
    <property type="entry name" value="HTH_3"/>
    <property type="match status" value="1"/>
</dbReference>
<dbReference type="InterPro" id="IPR050807">
    <property type="entry name" value="TransReg_Diox_bact_type"/>
</dbReference>
<dbReference type="GO" id="GO:0003700">
    <property type="term" value="F:DNA-binding transcription factor activity"/>
    <property type="evidence" value="ECO:0007669"/>
    <property type="project" value="TreeGrafter"/>
</dbReference>
<feature type="domain" description="HTH cro/C1-type" evidence="4">
    <location>
        <begin position="11"/>
        <end position="65"/>
    </location>
</feature>
<evidence type="ECO:0000313" key="6">
    <source>
        <dbReference type="Proteomes" id="UP000238196"/>
    </source>
</evidence>
<dbReference type="SMART" id="SM00530">
    <property type="entry name" value="HTH_XRE"/>
    <property type="match status" value="1"/>
</dbReference>
<evidence type="ECO:0000256" key="2">
    <source>
        <dbReference type="ARBA" id="ARBA00023125"/>
    </source>
</evidence>
<dbReference type="PANTHER" id="PTHR46797">
    <property type="entry name" value="HTH-TYPE TRANSCRIPTIONAL REGULATOR"/>
    <property type="match status" value="1"/>
</dbReference>
<dbReference type="EMBL" id="PRLP01000035">
    <property type="protein sequence ID" value="PPC77265.1"/>
    <property type="molecule type" value="Genomic_DNA"/>
</dbReference>
<dbReference type="InterPro" id="IPR001387">
    <property type="entry name" value="Cro/C1-type_HTH"/>
</dbReference>
<dbReference type="GO" id="GO:0005829">
    <property type="term" value="C:cytosol"/>
    <property type="evidence" value="ECO:0007669"/>
    <property type="project" value="TreeGrafter"/>
</dbReference>
<dbReference type="CDD" id="cd00093">
    <property type="entry name" value="HTH_XRE"/>
    <property type="match status" value="1"/>
</dbReference>
<keyword evidence="3" id="KW-0804">Transcription</keyword>
<comment type="caution">
    <text evidence="5">The sequence shown here is derived from an EMBL/GenBank/DDBJ whole genome shotgun (WGS) entry which is preliminary data.</text>
</comment>
<organism evidence="5 6">
    <name type="scientific">Proteobacteria bacterium 228</name>
    <dbReference type="NCBI Taxonomy" id="2083153"/>
    <lineage>
        <taxon>Bacteria</taxon>
        <taxon>Pseudomonadati</taxon>
        <taxon>Pseudomonadota</taxon>
    </lineage>
</organism>
<evidence type="ECO:0000256" key="1">
    <source>
        <dbReference type="ARBA" id="ARBA00023015"/>
    </source>
</evidence>
<protein>
    <submittedName>
        <fullName evidence="5">XRE family transcriptional regulator</fullName>
    </submittedName>
</protein>
<dbReference type="Gene3D" id="1.10.260.40">
    <property type="entry name" value="lambda repressor-like DNA-binding domains"/>
    <property type="match status" value="1"/>
</dbReference>
<dbReference type="PROSITE" id="PS50943">
    <property type="entry name" value="HTH_CROC1"/>
    <property type="match status" value="1"/>
</dbReference>
<dbReference type="Pfam" id="PF07883">
    <property type="entry name" value="Cupin_2"/>
    <property type="match status" value="1"/>
</dbReference>
<proteinExistence type="predicted"/>
<dbReference type="SUPFAM" id="SSF47413">
    <property type="entry name" value="lambda repressor-like DNA-binding domains"/>
    <property type="match status" value="1"/>
</dbReference>
<evidence type="ECO:0000256" key="3">
    <source>
        <dbReference type="ARBA" id="ARBA00023163"/>
    </source>
</evidence>
<accession>A0A2S5KRI1</accession>
<dbReference type="SUPFAM" id="SSF51182">
    <property type="entry name" value="RmlC-like cupins"/>
    <property type="match status" value="1"/>
</dbReference>
<dbReference type="InterPro" id="IPR010982">
    <property type="entry name" value="Lambda_DNA-bd_dom_sf"/>
</dbReference>
<evidence type="ECO:0000313" key="5">
    <source>
        <dbReference type="EMBL" id="PPC77265.1"/>
    </source>
</evidence>
<evidence type="ECO:0000259" key="4">
    <source>
        <dbReference type="PROSITE" id="PS50943"/>
    </source>
</evidence>
<dbReference type="AlphaFoldDB" id="A0A2S5KRI1"/>
<gene>
    <name evidence="5" type="ORF">C4K68_11905</name>
</gene>
<dbReference type="InterPro" id="IPR013096">
    <property type="entry name" value="Cupin_2"/>
</dbReference>